<organism evidence="2 3">
    <name type="scientific">Lacticaseibacillus pabuli</name>
    <dbReference type="NCBI Taxonomy" id="3025672"/>
    <lineage>
        <taxon>Bacteria</taxon>
        <taxon>Bacillati</taxon>
        <taxon>Bacillota</taxon>
        <taxon>Bacilli</taxon>
        <taxon>Lactobacillales</taxon>
        <taxon>Lactobacillaceae</taxon>
        <taxon>Lacticaseibacillus</taxon>
    </lineage>
</organism>
<feature type="transmembrane region" description="Helical" evidence="1">
    <location>
        <begin position="31"/>
        <end position="50"/>
    </location>
</feature>
<keyword evidence="1" id="KW-0812">Transmembrane</keyword>
<evidence type="ECO:0000313" key="2">
    <source>
        <dbReference type="EMBL" id="WDF82497.1"/>
    </source>
</evidence>
<accession>A0ABY7WQN6</accession>
<keyword evidence="3" id="KW-1185">Reference proteome</keyword>
<protein>
    <submittedName>
        <fullName evidence="2">Uncharacterized protein</fullName>
    </submittedName>
</protein>
<evidence type="ECO:0000256" key="1">
    <source>
        <dbReference type="SAM" id="Phobius"/>
    </source>
</evidence>
<dbReference type="EMBL" id="CP117884">
    <property type="protein sequence ID" value="WDF82497.1"/>
    <property type="molecule type" value="Genomic_DNA"/>
</dbReference>
<gene>
    <name evidence="2" type="ORF">PQ472_11470</name>
</gene>
<proteinExistence type="predicted"/>
<dbReference type="Proteomes" id="UP001220377">
    <property type="component" value="Chromosome"/>
</dbReference>
<reference evidence="2 3" key="1">
    <citation type="submission" date="2023-02" db="EMBL/GenBank/DDBJ databases">
        <title>Genome sequence of Lacticaseibacillus sp. KACC 23028.</title>
        <authorList>
            <person name="Kim S."/>
            <person name="Heo J."/>
            <person name="Kwon S.-W."/>
        </authorList>
    </citation>
    <scope>NUCLEOTIDE SEQUENCE [LARGE SCALE GENOMIC DNA]</scope>
    <source>
        <strain evidence="2 3">KACC 23028</strain>
    </source>
</reference>
<evidence type="ECO:0000313" key="3">
    <source>
        <dbReference type="Proteomes" id="UP001220377"/>
    </source>
</evidence>
<feature type="transmembrane region" description="Helical" evidence="1">
    <location>
        <begin position="82"/>
        <end position="102"/>
    </location>
</feature>
<dbReference type="RefSeq" id="WP_274259990.1">
    <property type="nucleotide sequence ID" value="NZ_CP117884.1"/>
</dbReference>
<keyword evidence="1" id="KW-1133">Transmembrane helix</keyword>
<keyword evidence="1" id="KW-0472">Membrane</keyword>
<name>A0ABY7WQN6_9LACO</name>
<feature type="transmembrane region" description="Helical" evidence="1">
    <location>
        <begin position="55"/>
        <end position="76"/>
    </location>
</feature>
<sequence>MLWIPKILLGVYGLLIAAANGQLLTKREHIAVPLLGMLGALLTLIAPWLATPLNLWLAAIGLLLIQVQAILTGALINGKIHWSHHLIRLIVHLALFCILFVLTR</sequence>